<name>A0ABS4XXX3_9ACTN</name>
<dbReference type="RefSeq" id="WP_209513911.1">
    <property type="nucleotide sequence ID" value="NZ_JAGIOH010000001.1"/>
</dbReference>
<sequence length="160" mass="17074">MMGDDKRWLKVGVPVTGVLLAAIGLLYASGIIAPFGKTGYIERADAACAKHRPALAALGPYPRSAGPPVFYAHLQRVAAVMRAAHRDWGKIKVPPGIASSVRDAYASTDTAIRLYEQSVEEARRGDFAKADAYLQDANKQGQLAFTKSRTAGLNVCPAGF</sequence>
<evidence type="ECO:0000313" key="2">
    <source>
        <dbReference type="EMBL" id="MBP2401347.1"/>
    </source>
</evidence>
<keyword evidence="1" id="KW-0812">Transmembrane</keyword>
<dbReference type="Proteomes" id="UP001519291">
    <property type="component" value="Unassembled WGS sequence"/>
</dbReference>
<proteinExistence type="predicted"/>
<gene>
    <name evidence="2" type="ORF">JO379_000816</name>
</gene>
<organism evidence="2 3">
    <name type="scientific">Streptomyces syringium</name>
    <dbReference type="NCBI Taxonomy" id="76729"/>
    <lineage>
        <taxon>Bacteria</taxon>
        <taxon>Bacillati</taxon>
        <taxon>Actinomycetota</taxon>
        <taxon>Actinomycetes</taxon>
        <taxon>Kitasatosporales</taxon>
        <taxon>Streptomycetaceae</taxon>
        <taxon>Streptomyces</taxon>
    </lineage>
</organism>
<reference evidence="2 3" key="1">
    <citation type="submission" date="2021-03" db="EMBL/GenBank/DDBJ databases">
        <title>Sequencing the genomes of 1000 actinobacteria strains.</title>
        <authorList>
            <person name="Klenk H.-P."/>
        </authorList>
    </citation>
    <scope>NUCLEOTIDE SEQUENCE [LARGE SCALE GENOMIC DNA]</scope>
    <source>
        <strain evidence="2 3">DSM 41480</strain>
    </source>
</reference>
<keyword evidence="1" id="KW-0472">Membrane</keyword>
<dbReference type="GeneID" id="91567689"/>
<dbReference type="EMBL" id="JAGIOH010000001">
    <property type="protein sequence ID" value="MBP2401347.1"/>
    <property type="molecule type" value="Genomic_DNA"/>
</dbReference>
<feature type="transmembrane region" description="Helical" evidence="1">
    <location>
        <begin position="12"/>
        <end position="33"/>
    </location>
</feature>
<evidence type="ECO:0000256" key="1">
    <source>
        <dbReference type="SAM" id="Phobius"/>
    </source>
</evidence>
<evidence type="ECO:0008006" key="4">
    <source>
        <dbReference type="Google" id="ProtNLM"/>
    </source>
</evidence>
<evidence type="ECO:0000313" key="3">
    <source>
        <dbReference type="Proteomes" id="UP001519291"/>
    </source>
</evidence>
<protein>
    <recommendedName>
        <fullName evidence="4">DUF4398 domain-containing protein</fullName>
    </recommendedName>
</protein>
<accession>A0ABS4XXX3</accession>
<keyword evidence="3" id="KW-1185">Reference proteome</keyword>
<keyword evidence="1" id="KW-1133">Transmembrane helix</keyword>
<comment type="caution">
    <text evidence="2">The sequence shown here is derived from an EMBL/GenBank/DDBJ whole genome shotgun (WGS) entry which is preliminary data.</text>
</comment>